<dbReference type="PANTHER" id="PTHR30372:SF4">
    <property type="entry name" value="LIPID-A-DISACCHARIDE SYNTHASE, MITOCHONDRIAL-RELATED"/>
    <property type="match status" value="1"/>
</dbReference>
<keyword evidence="8 11" id="KW-0808">Transferase</keyword>
<dbReference type="Pfam" id="PF02684">
    <property type="entry name" value="LpxB"/>
    <property type="match status" value="1"/>
</dbReference>
<dbReference type="InterPro" id="IPR003835">
    <property type="entry name" value="Glyco_trans_19"/>
</dbReference>
<evidence type="ECO:0000256" key="5">
    <source>
        <dbReference type="ARBA" id="ARBA00022516"/>
    </source>
</evidence>
<dbReference type="KEGG" id="cbaa:SRAA_0735"/>
<dbReference type="HOGENOM" id="CLU_036577_3_0_4"/>
<comment type="pathway">
    <text evidence="11">Bacterial outer membrane biogenesis; LPS lipid A biosynthesis.</text>
</comment>
<comment type="function">
    <text evidence="1 11">Condensation of UDP-2,3-diacylglucosamine and 2,3-diacylglucosamine-1-phosphate to form lipid A disaccharide, a precursor of lipid A, a phosphorylated glycolipid that anchors the lipopolysaccharide to the outer membrane of the cell.</text>
</comment>
<dbReference type="SUPFAM" id="SSF53756">
    <property type="entry name" value="UDP-Glycosyltransferase/glycogen phosphorylase"/>
    <property type="match status" value="1"/>
</dbReference>
<name>A0A060NNT7_9BURK</name>
<keyword evidence="13" id="KW-1185">Reference proteome</keyword>
<dbReference type="GO" id="GO:0008915">
    <property type="term" value="F:lipid-A-disaccharide synthase activity"/>
    <property type="evidence" value="ECO:0007669"/>
    <property type="project" value="UniProtKB-UniRule"/>
</dbReference>
<comment type="similarity">
    <text evidence="2 11">Belongs to the LpxB family.</text>
</comment>
<evidence type="ECO:0000256" key="8">
    <source>
        <dbReference type="ARBA" id="ARBA00022679"/>
    </source>
</evidence>
<evidence type="ECO:0000313" key="12">
    <source>
        <dbReference type="EMBL" id="BAO80589.1"/>
    </source>
</evidence>
<evidence type="ECO:0000256" key="2">
    <source>
        <dbReference type="ARBA" id="ARBA00007868"/>
    </source>
</evidence>
<evidence type="ECO:0000256" key="11">
    <source>
        <dbReference type="HAMAP-Rule" id="MF_00392"/>
    </source>
</evidence>
<keyword evidence="7 11" id="KW-0328">Glycosyltransferase</keyword>
<dbReference type="EMBL" id="AP014568">
    <property type="protein sequence ID" value="BAO80589.1"/>
    <property type="molecule type" value="Genomic_DNA"/>
</dbReference>
<dbReference type="STRING" id="1458425.SRAA_0735"/>
<keyword evidence="9 11" id="KW-0443">Lipid metabolism</keyword>
<keyword evidence="6 11" id="KW-0441">Lipid A biosynthesis</keyword>
<dbReference type="GO" id="GO:0016020">
    <property type="term" value="C:membrane"/>
    <property type="evidence" value="ECO:0007669"/>
    <property type="project" value="GOC"/>
</dbReference>
<evidence type="ECO:0000256" key="10">
    <source>
        <dbReference type="ARBA" id="ARBA00048975"/>
    </source>
</evidence>
<sequence>MRVAMVAAERSGDQLAALLLHGMRQRWSGLQASGIGGPLMQAQGFAARWSCDELTVRGLVEGVWAYRRISAIRRQLLADLLHQRPDVYLGVDASDFNLPLERQLNRAGIPAIQLVCPSIWAWRPGRVHAIRRSVRHVLCLFPFEPVLLERHGIEGTFVGHPVADLIALEPDQAAARQRLGLAPDDTVVALLPGSRVAEIAALALPFLHAARLMAQQRPQLRFVLPTHEGLRPALQQALLQTGMEERVQLVLGQAHTVQAACDVALVASGTATLETALHKRPMVIAYRMQWLSYWVANQQRRTPWIGLPNILCQQSLVPELLQDQVQPEALARATLAWLDDPAAVAQLRQRFTEMHLQLRQDMPARASHAIAQILAA</sequence>
<organism evidence="12 13">
    <name type="scientific">Serpentinimonas raichei</name>
    <dbReference type="NCBI Taxonomy" id="1458425"/>
    <lineage>
        <taxon>Bacteria</taxon>
        <taxon>Pseudomonadati</taxon>
        <taxon>Pseudomonadota</taxon>
        <taxon>Betaproteobacteria</taxon>
        <taxon>Burkholderiales</taxon>
        <taxon>Comamonadaceae</taxon>
        <taxon>Serpentinimonas</taxon>
    </lineage>
</organism>
<proteinExistence type="inferred from homology"/>
<dbReference type="GO" id="GO:0009245">
    <property type="term" value="P:lipid A biosynthetic process"/>
    <property type="evidence" value="ECO:0007669"/>
    <property type="project" value="UniProtKB-UniRule"/>
</dbReference>
<evidence type="ECO:0000256" key="4">
    <source>
        <dbReference type="ARBA" id="ARBA00020902"/>
    </source>
</evidence>
<dbReference type="PANTHER" id="PTHR30372">
    <property type="entry name" value="LIPID-A-DISACCHARIDE SYNTHASE"/>
    <property type="match status" value="1"/>
</dbReference>
<dbReference type="NCBIfam" id="TIGR00215">
    <property type="entry name" value="lpxB"/>
    <property type="match status" value="1"/>
</dbReference>
<dbReference type="AlphaFoldDB" id="A0A060NNT7"/>
<evidence type="ECO:0000313" key="13">
    <source>
        <dbReference type="Proteomes" id="UP000067461"/>
    </source>
</evidence>
<evidence type="ECO:0000256" key="9">
    <source>
        <dbReference type="ARBA" id="ARBA00023098"/>
    </source>
</evidence>
<dbReference type="EC" id="2.4.1.182" evidence="3 11"/>
<gene>
    <name evidence="11" type="primary">lpxB</name>
    <name evidence="12" type="ORF">SRAA_0735</name>
</gene>
<protein>
    <recommendedName>
        <fullName evidence="4 11">Lipid-A-disaccharide synthase</fullName>
        <ecNumber evidence="3 11">2.4.1.182</ecNumber>
    </recommendedName>
</protein>
<evidence type="ECO:0000256" key="7">
    <source>
        <dbReference type="ARBA" id="ARBA00022676"/>
    </source>
</evidence>
<keyword evidence="5 11" id="KW-0444">Lipid biosynthesis</keyword>
<dbReference type="Gene3D" id="3.40.50.2000">
    <property type="entry name" value="Glycogen Phosphorylase B"/>
    <property type="match status" value="1"/>
</dbReference>
<dbReference type="HAMAP" id="MF_00392">
    <property type="entry name" value="LpxB"/>
    <property type="match status" value="1"/>
</dbReference>
<reference evidence="12 13" key="1">
    <citation type="journal article" date="2014" name="Nat. Commun.">
        <title>Physiological and genomic features of highly alkaliphilic hydrogen-utilizing Betaproteobacteria from a continental serpentinizing site.</title>
        <authorList>
            <person name="Suzuki S."/>
            <person name="Kuenen J.G."/>
            <person name="Schipper K."/>
            <person name="van der Velde S."/>
            <person name="Ishii S."/>
            <person name="Wu A."/>
            <person name="Sorokin D.Y."/>
            <person name="Tenney A."/>
            <person name="Meng X.Y."/>
            <person name="Morrill P.L."/>
            <person name="Kamagata Y."/>
            <person name="Muyzer G."/>
            <person name="Nealson K.H."/>
        </authorList>
    </citation>
    <scope>NUCLEOTIDE SEQUENCE [LARGE SCALE GENOMIC DNA]</scope>
    <source>
        <strain evidence="12 13">A1</strain>
    </source>
</reference>
<evidence type="ECO:0000256" key="6">
    <source>
        <dbReference type="ARBA" id="ARBA00022556"/>
    </source>
</evidence>
<evidence type="ECO:0000256" key="3">
    <source>
        <dbReference type="ARBA" id="ARBA00012687"/>
    </source>
</evidence>
<dbReference type="UniPathway" id="UPA00973"/>
<dbReference type="GO" id="GO:0005543">
    <property type="term" value="F:phospholipid binding"/>
    <property type="evidence" value="ECO:0007669"/>
    <property type="project" value="TreeGrafter"/>
</dbReference>
<evidence type="ECO:0000256" key="1">
    <source>
        <dbReference type="ARBA" id="ARBA00002056"/>
    </source>
</evidence>
<dbReference type="Proteomes" id="UP000067461">
    <property type="component" value="Chromosome"/>
</dbReference>
<accession>A0A060NNT7</accession>
<comment type="catalytic activity">
    <reaction evidence="10 11">
        <text>a lipid X + a UDP-2-N,3-O-bis[(3R)-3-hydroxyacyl]-alpha-D-glucosamine = a lipid A disaccharide + UDP + H(+)</text>
        <dbReference type="Rhea" id="RHEA:67828"/>
        <dbReference type="ChEBI" id="CHEBI:15378"/>
        <dbReference type="ChEBI" id="CHEBI:58223"/>
        <dbReference type="ChEBI" id="CHEBI:137748"/>
        <dbReference type="ChEBI" id="CHEBI:176338"/>
        <dbReference type="ChEBI" id="CHEBI:176343"/>
        <dbReference type="EC" id="2.4.1.182"/>
    </reaction>
</comment>